<evidence type="ECO:0000256" key="10">
    <source>
        <dbReference type="ARBA" id="ARBA00038238"/>
    </source>
</evidence>
<reference evidence="13" key="1">
    <citation type="journal article" date="2021" name="Open Biol.">
        <title>Shared evolutionary footprints suggest mitochondrial oxidative damage underlies multiple complex I losses in fungi.</title>
        <authorList>
            <person name="Schikora-Tamarit M.A."/>
            <person name="Marcet-Houben M."/>
            <person name="Nosek J."/>
            <person name="Gabaldon T."/>
        </authorList>
    </citation>
    <scope>NUCLEOTIDE SEQUENCE</scope>
    <source>
        <strain evidence="13">CBS6341</strain>
    </source>
</reference>
<comment type="pathway">
    <text evidence="3 11">Carbohydrate metabolism; galactose metabolism.</text>
</comment>
<evidence type="ECO:0000256" key="11">
    <source>
        <dbReference type="RuleBase" id="RU366046"/>
    </source>
</evidence>
<comment type="similarity">
    <text evidence="11">Belongs to the NAD(P)-dependent epimerase/dehydratase family.</text>
</comment>
<evidence type="ECO:0000313" key="14">
    <source>
        <dbReference type="Proteomes" id="UP000769528"/>
    </source>
</evidence>
<comment type="cofactor">
    <cofactor evidence="2 11">
        <name>NAD(+)</name>
        <dbReference type="ChEBI" id="CHEBI:57540"/>
    </cofactor>
</comment>
<proteinExistence type="inferred from homology"/>
<comment type="caution">
    <text evidence="13">The sequence shown here is derived from an EMBL/GenBank/DDBJ whole genome shotgun (WGS) entry which is preliminary data.</text>
</comment>
<comment type="pathway">
    <text evidence="4">Carbohydrate metabolism; hexose metabolism.</text>
</comment>
<dbReference type="GO" id="GO:0006012">
    <property type="term" value="P:galactose metabolic process"/>
    <property type="evidence" value="ECO:0007669"/>
    <property type="project" value="UniProtKB-KW"/>
</dbReference>
<evidence type="ECO:0000256" key="4">
    <source>
        <dbReference type="ARBA" id="ARBA00005028"/>
    </source>
</evidence>
<dbReference type="Gene3D" id="3.90.25.10">
    <property type="entry name" value="UDP-galactose 4-epimerase, domain 1"/>
    <property type="match status" value="1"/>
</dbReference>
<evidence type="ECO:0000259" key="12">
    <source>
        <dbReference type="Pfam" id="PF01370"/>
    </source>
</evidence>
<dbReference type="Gene3D" id="3.40.50.720">
    <property type="entry name" value="NAD(P)-binding Rossmann-like Domain"/>
    <property type="match status" value="1"/>
</dbReference>
<organism evidence="13 14">
    <name type="scientific">Wickerhamomyces mucosus</name>
    <dbReference type="NCBI Taxonomy" id="1378264"/>
    <lineage>
        <taxon>Eukaryota</taxon>
        <taxon>Fungi</taxon>
        <taxon>Dikarya</taxon>
        <taxon>Ascomycota</taxon>
        <taxon>Saccharomycotina</taxon>
        <taxon>Saccharomycetes</taxon>
        <taxon>Phaffomycetales</taxon>
        <taxon>Wickerhamomycetaceae</taxon>
        <taxon>Wickerhamomyces</taxon>
    </lineage>
</organism>
<evidence type="ECO:0000256" key="6">
    <source>
        <dbReference type="ARBA" id="ARBA00023144"/>
    </source>
</evidence>
<evidence type="ECO:0000313" key="13">
    <source>
        <dbReference type="EMBL" id="KAH3678338.1"/>
    </source>
</evidence>
<evidence type="ECO:0000256" key="3">
    <source>
        <dbReference type="ARBA" id="ARBA00004947"/>
    </source>
</evidence>
<dbReference type="AlphaFoldDB" id="A0A9P8PU08"/>
<dbReference type="Proteomes" id="UP000769528">
    <property type="component" value="Unassembled WGS sequence"/>
</dbReference>
<dbReference type="SUPFAM" id="SSF51735">
    <property type="entry name" value="NAD(P)-binding Rossmann-fold domains"/>
    <property type="match status" value="1"/>
</dbReference>
<dbReference type="CDD" id="cd05247">
    <property type="entry name" value="UDP_G4E_1_SDR_e"/>
    <property type="match status" value="1"/>
</dbReference>
<evidence type="ECO:0000256" key="7">
    <source>
        <dbReference type="ARBA" id="ARBA00023235"/>
    </source>
</evidence>
<keyword evidence="14" id="KW-1185">Reference proteome</keyword>
<comment type="function">
    <text evidence="8">Mutarotase converts alpha-aldose to the beta-anomer. It is active on D-glucose, L-arabinose, D-xylose, D-galactose, maltose and lactose.</text>
</comment>
<keyword evidence="5 11" id="KW-0520">NAD</keyword>
<feature type="domain" description="NAD-dependent epimerase/dehydratase" evidence="12">
    <location>
        <begin position="10"/>
        <end position="287"/>
    </location>
</feature>
<evidence type="ECO:0000256" key="2">
    <source>
        <dbReference type="ARBA" id="ARBA00001911"/>
    </source>
</evidence>
<gene>
    <name evidence="13" type="ORF">WICMUC_001571</name>
</gene>
<dbReference type="GO" id="GO:0003978">
    <property type="term" value="F:UDP-glucose 4-epimerase activity"/>
    <property type="evidence" value="ECO:0007669"/>
    <property type="project" value="UniProtKB-UniRule"/>
</dbReference>
<name>A0A9P8PU08_9ASCO</name>
<comment type="similarity">
    <text evidence="9">In the N-terminal section; belongs to the NAD(P)-dependent epimerase/dehydratase family.</text>
</comment>
<dbReference type="GO" id="GO:0005829">
    <property type="term" value="C:cytosol"/>
    <property type="evidence" value="ECO:0007669"/>
    <property type="project" value="TreeGrafter"/>
</dbReference>
<dbReference type="NCBIfam" id="TIGR01179">
    <property type="entry name" value="galE"/>
    <property type="match status" value="1"/>
</dbReference>
<dbReference type="PANTHER" id="PTHR43725">
    <property type="entry name" value="UDP-GLUCOSE 4-EPIMERASE"/>
    <property type="match status" value="1"/>
</dbReference>
<comment type="catalytic activity">
    <reaction evidence="1 11">
        <text>UDP-alpha-D-glucose = UDP-alpha-D-galactose</text>
        <dbReference type="Rhea" id="RHEA:22168"/>
        <dbReference type="ChEBI" id="CHEBI:58885"/>
        <dbReference type="ChEBI" id="CHEBI:66914"/>
        <dbReference type="EC" id="5.1.3.2"/>
    </reaction>
</comment>
<accession>A0A9P8PU08</accession>
<keyword evidence="7 11" id="KW-0413">Isomerase</keyword>
<evidence type="ECO:0000256" key="5">
    <source>
        <dbReference type="ARBA" id="ARBA00023027"/>
    </source>
</evidence>
<dbReference type="EMBL" id="JAEUBF010000448">
    <property type="protein sequence ID" value="KAH3678338.1"/>
    <property type="molecule type" value="Genomic_DNA"/>
</dbReference>
<sequence length="369" mass="42019">MVVPESTQYVLVTGGLGYIGSHTVIKLIENGYKVLVVDNLENSKIESLHRIKRVLKTSKFEIDENDLLFYQEDLRNFAKIDDYLNKFYQKNNFIETIIHFAGLKSVNESVLNPLKYYDCNIISSLNLLKILDKFKIKNLIFSSSATVYGDVTSLNDDSLLPLKEDLYLKTPVNPYGNTKLIIETMLKDYAVSNKDCKIATLRYFNPIGAHPSGLIGEDPLGEPMNLLPILSKFTMEGKRLKVFGNDYNTQDGTCIRDYIHVQDLSRGHVLTLEKLNDFDNNYNEWNLGSGEGVSVLQIVKAWGKTTGIASNFEIVNKRSGDVEILLADVTKSKNELNFECEYGIAESCEHLWNWTLNYFKELELNLDYS</sequence>
<reference evidence="13" key="2">
    <citation type="submission" date="2021-01" db="EMBL/GenBank/DDBJ databases">
        <authorList>
            <person name="Schikora-Tamarit M.A."/>
        </authorList>
    </citation>
    <scope>NUCLEOTIDE SEQUENCE</scope>
    <source>
        <strain evidence="13">CBS6341</strain>
    </source>
</reference>
<evidence type="ECO:0000256" key="8">
    <source>
        <dbReference type="ARBA" id="ARBA00037676"/>
    </source>
</evidence>
<dbReference type="OrthoDB" id="9402762at2759"/>
<keyword evidence="6" id="KW-0299">Galactose metabolism</keyword>
<dbReference type="Pfam" id="PF01370">
    <property type="entry name" value="Epimerase"/>
    <property type="match status" value="1"/>
</dbReference>
<dbReference type="InterPro" id="IPR005886">
    <property type="entry name" value="UDP_G4E"/>
</dbReference>
<evidence type="ECO:0000256" key="1">
    <source>
        <dbReference type="ARBA" id="ARBA00000083"/>
    </source>
</evidence>
<dbReference type="PANTHER" id="PTHR43725:SF47">
    <property type="entry name" value="UDP-GLUCOSE 4-EPIMERASE"/>
    <property type="match status" value="1"/>
</dbReference>
<comment type="similarity">
    <text evidence="10">In the C-terminal section; belongs to the aldose epimerase family.</text>
</comment>
<protein>
    <recommendedName>
        <fullName evidence="11">UDP-glucose 4-epimerase</fullName>
        <ecNumber evidence="11">5.1.3.2</ecNumber>
    </recommendedName>
</protein>
<dbReference type="EC" id="5.1.3.2" evidence="11"/>
<dbReference type="InterPro" id="IPR036291">
    <property type="entry name" value="NAD(P)-bd_dom_sf"/>
</dbReference>
<comment type="subunit">
    <text evidence="11">Homodimer.</text>
</comment>
<keyword evidence="11" id="KW-0119">Carbohydrate metabolism</keyword>
<dbReference type="InterPro" id="IPR001509">
    <property type="entry name" value="Epimerase_deHydtase"/>
</dbReference>
<evidence type="ECO:0000256" key="9">
    <source>
        <dbReference type="ARBA" id="ARBA00037955"/>
    </source>
</evidence>